<evidence type="ECO:0000256" key="1">
    <source>
        <dbReference type="ARBA" id="ARBA00004953"/>
    </source>
</evidence>
<dbReference type="InterPro" id="IPR029063">
    <property type="entry name" value="SAM-dependent_MTases_sf"/>
</dbReference>
<keyword evidence="4" id="KW-0808">Transferase</keyword>
<dbReference type="EMBL" id="JXJQ01000006">
    <property type="protein sequence ID" value="KJY62285.1"/>
    <property type="molecule type" value="Genomic_DNA"/>
</dbReference>
<keyword evidence="8" id="KW-1185">Reference proteome</keyword>
<keyword evidence="3" id="KW-0489">Methyltransferase</keyword>
<evidence type="ECO:0000256" key="5">
    <source>
        <dbReference type="ARBA" id="ARBA00022691"/>
    </source>
</evidence>
<dbReference type="InterPro" id="IPR014008">
    <property type="entry name" value="Cbl_synth_MTase_CbiT"/>
</dbReference>
<dbReference type="OrthoDB" id="9780707at2"/>
<dbReference type="HOGENOM" id="CLU_094143_0_0_9"/>
<dbReference type="Proteomes" id="UP000033558">
    <property type="component" value="Unassembled WGS sequence"/>
</dbReference>
<dbReference type="CDD" id="cd02440">
    <property type="entry name" value="AdoMet_MTases"/>
    <property type="match status" value="1"/>
</dbReference>
<dbReference type="NCBIfam" id="NF006138">
    <property type="entry name" value="PRK08287.1"/>
    <property type="match status" value="1"/>
</dbReference>
<dbReference type="PANTHER" id="PTHR43182">
    <property type="entry name" value="COBALT-PRECORRIN-6B C(15)-METHYLTRANSFERASE (DECARBOXYLATING)"/>
    <property type="match status" value="1"/>
</dbReference>
<proteinExistence type="predicted"/>
<evidence type="ECO:0000259" key="6">
    <source>
        <dbReference type="Pfam" id="PF05175"/>
    </source>
</evidence>
<dbReference type="AlphaFoldDB" id="A0A0F4LUG9"/>
<sequence>MRDEEFLRNKVPMTKSEVRAISLDKLDLSGKKRLLDIGAGTGSVSIQAARQFPQLQVTAIERNPQGIDIIQQNLNRFQLSNFHLIAGEAPKDLPLQAFDAIFVGGSGKHLAEIIQYAAQTLTNQGTLVLNFILLENALQAQDILEQYQFQKLEIVEINVAKWHQLGSGHYFKPNNPTIVMAACQGGQSKNEEN</sequence>
<dbReference type="GO" id="GO:0008276">
    <property type="term" value="F:protein methyltransferase activity"/>
    <property type="evidence" value="ECO:0007669"/>
    <property type="project" value="InterPro"/>
</dbReference>
<dbReference type="Gene3D" id="3.40.50.150">
    <property type="entry name" value="Vaccinia Virus protein VP39"/>
    <property type="match status" value="1"/>
</dbReference>
<dbReference type="RefSeq" id="WP_046315911.1">
    <property type="nucleotide sequence ID" value="NZ_JBHSZT010000001.1"/>
</dbReference>
<evidence type="ECO:0000313" key="8">
    <source>
        <dbReference type="Proteomes" id="UP000033558"/>
    </source>
</evidence>
<comment type="pathway">
    <text evidence="1">Cofactor biosynthesis; adenosylcobalamin biosynthesis.</text>
</comment>
<accession>A0A0F4LUG9</accession>
<organism evidence="7 8">
    <name type="scientific">Bombilactobacillus mellifer</name>
    <dbReference type="NCBI Taxonomy" id="1218492"/>
    <lineage>
        <taxon>Bacteria</taxon>
        <taxon>Bacillati</taxon>
        <taxon>Bacillota</taxon>
        <taxon>Bacilli</taxon>
        <taxon>Lactobacillales</taxon>
        <taxon>Lactobacillaceae</taxon>
        <taxon>Bombilactobacillus</taxon>
    </lineage>
</organism>
<dbReference type="PANTHER" id="PTHR43182:SF1">
    <property type="entry name" value="COBALT-PRECORRIN-7 C(5)-METHYLTRANSFERASE"/>
    <property type="match status" value="1"/>
</dbReference>
<dbReference type="GO" id="GO:0032259">
    <property type="term" value="P:methylation"/>
    <property type="evidence" value="ECO:0007669"/>
    <property type="project" value="UniProtKB-KW"/>
</dbReference>
<protein>
    <submittedName>
        <fullName evidence="7">Precorrin-8W decarboxylase CbiT</fullName>
    </submittedName>
</protein>
<dbReference type="InterPro" id="IPR050714">
    <property type="entry name" value="Cobalamin_biosynth_MTase"/>
</dbReference>
<keyword evidence="2" id="KW-0169">Cobalamin biosynthesis</keyword>
<evidence type="ECO:0000256" key="2">
    <source>
        <dbReference type="ARBA" id="ARBA00022573"/>
    </source>
</evidence>
<gene>
    <name evidence="7" type="ORF">JG30_04860</name>
</gene>
<dbReference type="NCBIfam" id="TIGR02469">
    <property type="entry name" value="CbiT"/>
    <property type="match status" value="1"/>
</dbReference>
<evidence type="ECO:0000256" key="4">
    <source>
        <dbReference type="ARBA" id="ARBA00022679"/>
    </source>
</evidence>
<dbReference type="UniPathway" id="UPA00148"/>
<dbReference type="STRING" id="1218492.JG30_04860"/>
<evidence type="ECO:0000256" key="3">
    <source>
        <dbReference type="ARBA" id="ARBA00022603"/>
    </source>
</evidence>
<dbReference type="PATRIC" id="fig|1218492.5.peg.611"/>
<comment type="caution">
    <text evidence="7">The sequence shown here is derived from an EMBL/GenBank/DDBJ whole genome shotgun (WGS) entry which is preliminary data.</text>
</comment>
<reference evidence="7 8" key="1">
    <citation type="submission" date="2015-01" db="EMBL/GenBank/DDBJ databases">
        <title>Comparative genomics of the lactic acid bacteria isolated from the honey bee gut.</title>
        <authorList>
            <person name="Ellegaard K.M."/>
            <person name="Tamarit D."/>
            <person name="Javelind E."/>
            <person name="Olofsson T."/>
            <person name="Andersson S.G."/>
            <person name="Vasquez A."/>
        </authorList>
    </citation>
    <scope>NUCLEOTIDE SEQUENCE [LARGE SCALE GENOMIC DNA]</scope>
    <source>
        <strain evidence="7 8">Bin4</strain>
    </source>
</reference>
<dbReference type="InterPro" id="IPR007848">
    <property type="entry name" value="Small_mtfrase_dom"/>
</dbReference>
<name>A0A0F4LUG9_9LACO</name>
<evidence type="ECO:0000313" key="7">
    <source>
        <dbReference type="EMBL" id="KJY62285.1"/>
    </source>
</evidence>
<dbReference type="GO" id="GO:0009236">
    <property type="term" value="P:cobalamin biosynthetic process"/>
    <property type="evidence" value="ECO:0007669"/>
    <property type="project" value="UniProtKB-UniPathway"/>
</dbReference>
<dbReference type="SUPFAM" id="SSF53335">
    <property type="entry name" value="S-adenosyl-L-methionine-dependent methyltransferases"/>
    <property type="match status" value="1"/>
</dbReference>
<feature type="domain" description="Methyltransferase small" evidence="6">
    <location>
        <begin position="23"/>
        <end position="156"/>
    </location>
</feature>
<dbReference type="Pfam" id="PF05175">
    <property type="entry name" value="MTS"/>
    <property type="match status" value="1"/>
</dbReference>
<keyword evidence="5" id="KW-0949">S-adenosyl-L-methionine</keyword>